<evidence type="ECO:0000313" key="3">
    <source>
        <dbReference type="Proteomes" id="UP000617426"/>
    </source>
</evidence>
<name>A0A923E4R8_9ACTO</name>
<feature type="domain" description="Phage tail collar" evidence="1">
    <location>
        <begin position="86"/>
        <end position="139"/>
    </location>
</feature>
<evidence type="ECO:0000259" key="1">
    <source>
        <dbReference type="Pfam" id="PF07484"/>
    </source>
</evidence>
<dbReference type="RefSeq" id="WP_184451322.1">
    <property type="nucleotide sequence ID" value="NZ_JACHMK010000001.1"/>
</dbReference>
<accession>A0A923E4R8</accession>
<dbReference type="EMBL" id="JACHMK010000001">
    <property type="protein sequence ID" value="MBB6333631.1"/>
    <property type="molecule type" value="Genomic_DNA"/>
</dbReference>
<proteinExistence type="predicted"/>
<keyword evidence="3" id="KW-1185">Reference proteome</keyword>
<dbReference type="InterPro" id="IPR037053">
    <property type="entry name" value="Phage_tail_collar_dom_sf"/>
</dbReference>
<dbReference type="Proteomes" id="UP000617426">
    <property type="component" value="Unassembled WGS sequence"/>
</dbReference>
<dbReference type="SUPFAM" id="SSF88874">
    <property type="entry name" value="Receptor-binding domain of short tail fibre protein gp12"/>
    <property type="match status" value="1"/>
</dbReference>
<dbReference type="InterPro" id="IPR011083">
    <property type="entry name" value="Phage_tail_collar_dom"/>
</dbReference>
<gene>
    <name evidence="2" type="ORF">HD592_000196</name>
</gene>
<dbReference type="Gene3D" id="3.90.1340.10">
    <property type="entry name" value="Phage tail collar domain"/>
    <property type="match status" value="1"/>
</dbReference>
<organism evidence="2 3">
    <name type="scientific">Schaalia hyovaginalis</name>
    <dbReference type="NCBI Taxonomy" id="29316"/>
    <lineage>
        <taxon>Bacteria</taxon>
        <taxon>Bacillati</taxon>
        <taxon>Actinomycetota</taxon>
        <taxon>Actinomycetes</taxon>
        <taxon>Actinomycetales</taxon>
        <taxon>Actinomycetaceae</taxon>
        <taxon>Schaalia</taxon>
    </lineage>
</organism>
<evidence type="ECO:0000313" key="2">
    <source>
        <dbReference type="EMBL" id="MBB6333631.1"/>
    </source>
</evidence>
<comment type="caution">
    <text evidence="2">The sequence shown here is derived from an EMBL/GenBank/DDBJ whole genome shotgun (WGS) entry which is preliminary data.</text>
</comment>
<dbReference type="Pfam" id="PF07484">
    <property type="entry name" value="Collar"/>
    <property type="match status" value="1"/>
</dbReference>
<protein>
    <submittedName>
        <fullName evidence="2">Microcystin-dependent protein</fullName>
    </submittedName>
</protein>
<sequence length="251" mass="26710">MSTLDYLMDTLAQVKARAESAASYRWATVTSVRPLRLLFDGEQTPVLREPVNLVGPLEAGQRVWVITVLRRSTIVGRAGGSGLPTGALLPYAGATPPQGFLLCDGATHPKTQYPALAAVLGATGTGTSFNVPDMRGRFPLGAGRNRANTSSYWGTAAAGQVNIPLGEYAGEYEHTLTVDQMPNHNHGVYSTSSKWVNGAGIYASNVGAGSGWEIVSNWAANANFLDTRKVGGDKAFKSMPPYYSVNFIIKT</sequence>
<reference evidence="2" key="1">
    <citation type="submission" date="2020-08" db="EMBL/GenBank/DDBJ databases">
        <title>Sequencing the genomes of 1000 actinobacteria strains.</title>
        <authorList>
            <person name="Klenk H.-P."/>
        </authorList>
    </citation>
    <scope>NUCLEOTIDE SEQUENCE</scope>
    <source>
        <strain evidence="2">DSM 10695</strain>
    </source>
</reference>
<dbReference type="AlphaFoldDB" id="A0A923E4R8"/>